<dbReference type="RefSeq" id="WP_093289157.1">
    <property type="nucleotide sequence ID" value="NZ_FOFS01000016.1"/>
</dbReference>
<dbReference type="EMBL" id="FOFS01000016">
    <property type="protein sequence ID" value="SER10817.1"/>
    <property type="molecule type" value="Genomic_DNA"/>
</dbReference>
<dbReference type="Pfam" id="PF06980">
    <property type="entry name" value="DUF1302"/>
    <property type="match status" value="1"/>
</dbReference>
<proteinExistence type="predicted"/>
<reference evidence="2" key="1">
    <citation type="submission" date="2016-10" db="EMBL/GenBank/DDBJ databases">
        <authorList>
            <person name="Varghese N."/>
            <person name="Submissions S."/>
        </authorList>
    </citation>
    <scope>NUCLEOTIDE SEQUENCE [LARGE SCALE GENOMIC DNA]</scope>
    <source>
        <strain evidence="2">DSM 25927</strain>
    </source>
</reference>
<dbReference type="Proteomes" id="UP000199233">
    <property type="component" value="Unassembled WGS sequence"/>
</dbReference>
<keyword evidence="2" id="KW-1185">Reference proteome</keyword>
<sequence>MHETIRRACLGLAGVAFALSGTAWGQAKGSLFGVDYATSGYLRADIAIKTNDDPNPYNQFGDPFNKVTVTRTPGNPGLPVDGLDILAPILRDGLPFAIPLSVLTDEIQRPQKTVKNLLNYNVLRWEQQLELRFTSTLRFVGQMRGIYNLRDYDDDFNARDFSNSQGMIEGGVPRLYQGKPNHYEYLVDGKNNPQMFEITGRNYFVDFPAFLFEYADGPFTLRAGNQRIAWGQALFFRVMDKVDGLDLRRHLILDRALEEYSDERVPSLGVRLGAQLGSTIVADAFVKKFQPSVLPNPNTPYNVIPTQFTVHDMYAAGGYDNKVNYGIRLKGDYGSWGWQAMAVRRYNDAGVFRWTETGVNKDLPNDNLLGAVLNTYCAAVLGAGSGCGPLMAQTAFEVAPTPVSVVSADEWFWYAADVRLGGISALNAAIDEFPAAQQILARSVGNDFDRAHRELSAFFQASGGLRGHIAREYYQEDVFGLGLSYVTETDDPGSFFNQVIFNLEAAYTPDRAFTPLSLSRNPLRSNETEIAFVAEKYHRFTSEFPATYLVFQAMHKTESDLFGRHLSGYGGETVKGRNTDKAIATGIGGGATYFALAFLQPWPAYIWELSAAALIDVHGGILVQPGLKWKPSGAVTVEGFYNFIDGTTWNHNPNDSTLSTADFMNEFTMRFTYQF</sequence>
<dbReference type="OrthoDB" id="7052701at2"/>
<accession>A0A1H9LHZ3</accession>
<dbReference type="STRING" id="489703.SAMN04488038_11633"/>
<organism evidence="1 2">
    <name type="scientific">Solimonas aquatica</name>
    <dbReference type="NCBI Taxonomy" id="489703"/>
    <lineage>
        <taxon>Bacteria</taxon>
        <taxon>Pseudomonadati</taxon>
        <taxon>Pseudomonadota</taxon>
        <taxon>Gammaproteobacteria</taxon>
        <taxon>Nevskiales</taxon>
        <taxon>Nevskiaceae</taxon>
        <taxon>Solimonas</taxon>
    </lineage>
</organism>
<dbReference type="InterPro" id="IPR010727">
    <property type="entry name" value="DUF1302"/>
</dbReference>
<dbReference type="AlphaFoldDB" id="A0A1H9LHZ3"/>
<gene>
    <name evidence="1" type="ORF">SAMN04488038_11633</name>
</gene>
<evidence type="ECO:0000313" key="1">
    <source>
        <dbReference type="EMBL" id="SER10817.1"/>
    </source>
</evidence>
<protein>
    <recommendedName>
        <fullName evidence="3">DUF1302 domain-containing protein</fullName>
    </recommendedName>
</protein>
<evidence type="ECO:0000313" key="2">
    <source>
        <dbReference type="Proteomes" id="UP000199233"/>
    </source>
</evidence>
<name>A0A1H9LHZ3_9GAMM</name>
<evidence type="ECO:0008006" key="3">
    <source>
        <dbReference type="Google" id="ProtNLM"/>
    </source>
</evidence>